<proteinExistence type="inferred from homology"/>
<dbReference type="SUPFAM" id="SSF52151">
    <property type="entry name" value="FabD/lysophospholipase-like"/>
    <property type="match status" value="1"/>
</dbReference>
<evidence type="ECO:0000256" key="1">
    <source>
        <dbReference type="ARBA" id="ARBA00006104"/>
    </source>
</evidence>
<dbReference type="AlphaFoldDB" id="A0A7S0H3D7"/>
<dbReference type="Pfam" id="PF11815">
    <property type="entry name" value="DUF3336"/>
    <property type="match status" value="1"/>
</dbReference>
<sequence>MESPMYANLAKICSAMIDINMAVASIVFEYNMLFVVLLLASSSALAVFGTRRVIKWPIVFILMGVVGSELLLYVVIRVVVHLFEYYFYTFSARDLREQMSKTTRYKEWLALGEALDRMKKVDEWRKDSSSDSRYNWALIKTLAEQLHKYRVDGNPEKLLQVFSQCTRKNLGGIWKEKLYSVSHTGRSKDAVHAFADELVLSMKWLAVHGKKMERDNLKHTVKFMKRVNRVYGEVGLFLSGGSSNGNYHWGVIRALLDQKILPRYISGTSAGAVVVSLLGTRTDKELLVDMSPAVLKRQLKCFSESWVEVLNRLRKKGHLFSRRNWIEKIKWFSNGPTTFREAYERTGRVININVSEAGEHGHPVMLNHDTAPDVVIYSAVIASAAMTIFVKPCQLLVKGKDGKLSERHCRSQFVDGCFQKDLPLREMSELYNIRFSLVSQVSPHVVPFHFKSQGESGMPSRWRKSTGNFRGGFLLSALEMMLKTDMRKNLIILDRLGLVNKDNIGATGLFLQKFEGDITLVPSLNVRDYVKLISDPGEELDRYYDEGKRLIWKKMPVLKMRMNIGEAIENCLRTLERELMMKNAALELKRRQSDPGLRSFFKHFT</sequence>
<dbReference type="PANTHER" id="PTHR14226">
    <property type="entry name" value="NEUROPATHY TARGET ESTERASE/SWISS CHEESE D.MELANOGASTER"/>
    <property type="match status" value="1"/>
</dbReference>
<dbReference type="Gene3D" id="3.40.1090.10">
    <property type="entry name" value="Cytosolic phospholipase A2 catalytic domain"/>
    <property type="match status" value="2"/>
</dbReference>
<keyword evidence="3 5" id="KW-0442">Lipid degradation</keyword>
<keyword evidence="6" id="KW-1133">Transmembrane helix</keyword>
<reference evidence="8" key="1">
    <citation type="submission" date="2021-01" db="EMBL/GenBank/DDBJ databases">
        <authorList>
            <person name="Corre E."/>
            <person name="Pelletier E."/>
            <person name="Niang G."/>
            <person name="Scheremetjew M."/>
            <person name="Finn R."/>
            <person name="Kale V."/>
            <person name="Holt S."/>
            <person name="Cochrane G."/>
            <person name="Meng A."/>
            <person name="Brown T."/>
            <person name="Cohen L."/>
        </authorList>
    </citation>
    <scope>NUCLEOTIDE SEQUENCE</scope>
    <source>
        <strain evidence="8">CCMP2058</strain>
    </source>
</reference>
<evidence type="ECO:0000256" key="4">
    <source>
        <dbReference type="ARBA" id="ARBA00023098"/>
    </source>
</evidence>
<dbReference type="InterPro" id="IPR021771">
    <property type="entry name" value="Triacylglycerol_lipase_N"/>
</dbReference>
<evidence type="ECO:0000259" key="7">
    <source>
        <dbReference type="PROSITE" id="PS51635"/>
    </source>
</evidence>
<dbReference type="InterPro" id="IPR050301">
    <property type="entry name" value="NTE"/>
</dbReference>
<evidence type="ECO:0000313" key="8">
    <source>
        <dbReference type="EMBL" id="CAD8453205.1"/>
    </source>
</evidence>
<evidence type="ECO:0000256" key="5">
    <source>
        <dbReference type="PROSITE-ProRule" id="PRU01161"/>
    </source>
</evidence>
<dbReference type="GO" id="GO:0004806">
    <property type="term" value="F:triacylglycerol lipase activity"/>
    <property type="evidence" value="ECO:0007669"/>
    <property type="project" value="InterPro"/>
</dbReference>
<accession>A0A7S0H3D7</accession>
<feature type="active site" description="Proton acceptor" evidence="5">
    <location>
        <position position="415"/>
    </location>
</feature>
<comment type="similarity">
    <text evidence="1">Belongs to the PLPL family.</text>
</comment>
<protein>
    <recommendedName>
        <fullName evidence="7">PNPLA domain-containing protein</fullName>
    </recommendedName>
</protein>
<gene>
    <name evidence="8" type="ORF">LAMO00422_LOCUS12145</name>
</gene>
<dbReference type="Pfam" id="PF01734">
    <property type="entry name" value="Patatin"/>
    <property type="match status" value="1"/>
</dbReference>
<keyword evidence="6" id="KW-0812">Transmembrane</keyword>
<feature type="active site" description="Nucleophile" evidence="5">
    <location>
        <position position="269"/>
    </location>
</feature>
<dbReference type="PANTHER" id="PTHR14226:SF66">
    <property type="entry name" value="TRIACYLGLYCEROL LIPASE PTL2"/>
    <property type="match status" value="1"/>
</dbReference>
<feature type="domain" description="PNPLA" evidence="7">
    <location>
        <begin position="236"/>
        <end position="428"/>
    </location>
</feature>
<dbReference type="EMBL" id="HBEM01017772">
    <property type="protein sequence ID" value="CAD8453205.1"/>
    <property type="molecule type" value="Transcribed_RNA"/>
</dbReference>
<evidence type="ECO:0000256" key="2">
    <source>
        <dbReference type="ARBA" id="ARBA00022801"/>
    </source>
</evidence>
<keyword evidence="2 5" id="KW-0378">Hydrolase</keyword>
<dbReference type="PROSITE" id="PS51635">
    <property type="entry name" value="PNPLA"/>
    <property type="match status" value="1"/>
</dbReference>
<dbReference type="GO" id="GO:0016042">
    <property type="term" value="P:lipid catabolic process"/>
    <property type="evidence" value="ECO:0007669"/>
    <property type="project" value="UniProtKB-UniRule"/>
</dbReference>
<comment type="caution">
    <text evidence="5">Lacks conserved residue(s) required for the propagation of feature annotation.</text>
</comment>
<keyword evidence="6" id="KW-0472">Membrane</keyword>
<dbReference type="InterPro" id="IPR016035">
    <property type="entry name" value="Acyl_Trfase/lysoPLipase"/>
</dbReference>
<organism evidence="8">
    <name type="scientific">Amorphochlora amoebiformis</name>
    <dbReference type="NCBI Taxonomy" id="1561963"/>
    <lineage>
        <taxon>Eukaryota</taxon>
        <taxon>Sar</taxon>
        <taxon>Rhizaria</taxon>
        <taxon>Cercozoa</taxon>
        <taxon>Chlorarachniophyceae</taxon>
        <taxon>Amorphochlora</taxon>
    </lineage>
</organism>
<evidence type="ECO:0000256" key="3">
    <source>
        <dbReference type="ARBA" id="ARBA00022963"/>
    </source>
</evidence>
<keyword evidence="4 5" id="KW-0443">Lipid metabolism</keyword>
<feature type="short sequence motif" description="GXSXG" evidence="5">
    <location>
        <begin position="267"/>
        <end position="271"/>
    </location>
</feature>
<feature type="transmembrane region" description="Helical" evidence="6">
    <location>
        <begin position="56"/>
        <end position="76"/>
    </location>
</feature>
<dbReference type="InterPro" id="IPR002641">
    <property type="entry name" value="PNPLA_dom"/>
</dbReference>
<name>A0A7S0H3D7_9EUKA</name>
<evidence type="ECO:0000256" key="6">
    <source>
        <dbReference type="SAM" id="Phobius"/>
    </source>
</evidence>